<protein>
    <submittedName>
        <fullName evidence="1">Uncharacterized protein</fullName>
    </submittedName>
</protein>
<keyword evidence="2" id="KW-1185">Reference proteome</keyword>
<dbReference type="Proteomes" id="UP001341840">
    <property type="component" value="Unassembled WGS sequence"/>
</dbReference>
<gene>
    <name evidence="1" type="ORF">PIB30_075435</name>
</gene>
<proteinExistence type="predicted"/>
<evidence type="ECO:0000313" key="2">
    <source>
        <dbReference type="Proteomes" id="UP001341840"/>
    </source>
</evidence>
<sequence length="85" mass="10001">MIVNCSFGFNQGNLLRLTYGEDYKVNVCADKHSDPNLSKLELKYWQILIRRKFDPRAKATTYFGNRSGTKGFLFTLRILQMMRFL</sequence>
<dbReference type="EMBL" id="JASCZI010031169">
    <property type="protein sequence ID" value="MED6126136.1"/>
    <property type="molecule type" value="Genomic_DNA"/>
</dbReference>
<reference evidence="1 2" key="1">
    <citation type="journal article" date="2023" name="Plants (Basel)">
        <title>Bridging the Gap: Combining Genomics and Transcriptomics Approaches to Understand Stylosanthes scabra, an Orphan Legume from the Brazilian Caatinga.</title>
        <authorList>
            <person name="Ferreira-Neto J.R.C."/>
            <person name="da Silva M.D."/>
            <person name="Binneck E."/>
            <person name="de Melo N.F."/>
            <person name="da Silva R.H."/>
            <person name="de Melo A.L.T.M."/>
            <person name="Pandolfi V."/>
            <person name="Bustamante F.O."/>
            <person name="Brasileiro-Vidal A.C."/>
            <person name="Benko-Iseppon A.M."/>
        </authorList>
    </citation>
    <scope>NUCLEOTIDE SEQUENCE [LARGE SCALE GENOMIC DNA]</scope>
    <source>
        <tissue evidence="1">Leaves</tissue>
    </source>
</reference>
<comment type="caution">
    <text evidence="1">The sequence shown here is derived from an EMBL/GenBank/DDBJ whole genome shotgun (WGS) entry which is preliminary data.</text>
</comment>
<organism evidence="1 2">
    <name type="scientific">Stylosanthes scabra</name>
    <dbReference type="NCBI Taxonomy" id="79078"/>
    <lineage>
        <taxon>Eukaryota</taxon>
        <taxon>Viridiplantae</taxon>
        <taxon>Streptophyta</taxon>
        <taxon>Embryophyta</taxon>
        <taxon>Tracheophyta</taxon>
        <taxon>Spermatophyta</taxon>
        <taxon>Magnoliopsida</taxon>
        <taxon>eudicotyledons</taxon>
        <taxon>Gunneridae</taxon>
        <taxon>Pentapetalae</taxon>
        <taxon>rosids</taxon>
        <taxon>fabids</taxon>
        <taxon>Fabales</taxon>
        <taxon>Fabaceae</taxon>
        <taxon>Papilionoideae</taxon>
        <taxon>50 kb inversion clade</taxon>
        <taxon>dalbergioids sensu lato</taxon>
        <taxon>Dalbergieae</taxon>
        <taxon>Pterocarpus clade</taxon>
        <taxon>Stylosanthes</taxon>
    </lineage>
</organism>
<evidence type="ECO:0000313" key="1">
    <source>
        <dbReference type="EMBL" id="MED6126136.1"/>
    </source>
</evidence>
<accession>A0ABU6RQQ3</accession>
<name>A0ABU6RQQ3_9FABA</name>